<dbReference type="Gene3D" id="3.30.420.10">
    <property type="entry name" value="Ribonuclease H-like superfamily/Ribonuclease H"/>
    <property type="match status" value="1"/>
</dbReference>
<keyword evidence="2" id="KW-1185">Reference proteome</keyword>
<dbReference type="InterPro" id="IPR036397">
    <property type="entry name" value="RNaseH_sf"/>
</dbReference>
<dbReference type="GO" id="GO:0003676">
    <property type="term" value="F:nucleic acid binding"/>
    <property type="evidence" value="ECO:0007669"/>
    <property type="project" value="InterPro"/>
</dbReference>
<comment type="caution">
    <text evidence="1">The sequence shown here is derived from an EMBL/GenBank/DDBJ whole genome shotgun (WGS) entry which is preliminary data.</text>
</comment>
<protein>
    <recommendedName>
        <fullName evidence="3">RNase H type-1 domain-containing protein</fullName>
    </recommendedName>
</protein>
<reference evidence="1" key="1">
    <citation type="journal article" date="2020" name="New Phytol.">
        <title>Comparative genomics reveals dynamic genome evolution in host specialist ectomycorrhizal fungi.</title>
        <authorList>
            <person name="Lofgren L.A."/>
            <person name="Nguyen N.H."/>
            <person name="Vilgalys R."/>
            <person name="Ruytinx J."/>
            <person name="Liao H.L."/>
            <person name="Branco S."/>
            <person name="Kuo A."/>
            <person name="LaButti K."/>
            <person name="Lipzen A."/>
            <person name="Andreopoulos W."/>
            <person name="Pangilinan J."/>
            <person name="Riley R."/>
            <person name="Hundley H."/>
            <person name="Na H."/>
            <person name="Barry K."/>
            <person name="Grigoriev I.V."/>
            <person name="Stajich J.E."/>
            <person name="Kennedy P.G."/>
        </authorList>
    </citation>
    <scope>NUCLEOTIDE SEQUENCE</scope>
    <source>
        <strain evidence="1">FC203</strain>
    </source>
</reference>
<dbReference type="AlphaFoldDB" id="A0AAD4HHF6"/>
<evidence type="ECO:0008006" key="3">
    <source>
        <dbReference type="Google" id="ProtNLM"/>
    </source>
</evidence>
<dbReference type="GeneID" id="64671603"/>
<sequence>MSLIADGFRAFRYSPHCETPANQTNTQHQTLDTNKISVTIGGSHHINDNGEIKAVGTVWYGQNDTRNLAFNIPGNLASPAAGELAAILEATRTAPKHITLKLSIKSLDIIKLLTKHAPRLERLGWIQMPDAKLSQAVLAELRERSAATILWAWGGDAQKCNTDGTEDLIKLRSTQPKTYNFPTEVRKEFDAAGLLMMEGSQHLFYRGIHELKQEHKQR</sequence>
<dbReference type="Proteomes" id="UP001195769">
    <property type="component" value="Unassembled WGS sequence"/>
</dbReference>
<name>A0AAD4HHF6_9AGAM</name>
<evidence type="ECO:0000313" key="1">
    <source>
        <dbReference type="EMBL" id="KAG1896713.1"/>
    </source>
</evidence>
<organism evidence="1 2">
    <name type="scientific">Suillus fuscotomentosus</name>
    <dbReference type="NCBI Taxonomy" id="1912939"/>
    <lineage>
        <taxon>Eukaryota</taxon>
        <taxon>Fungi</taxon>
        <taxon>Dikarya</taxon>
        <taxon>Basidiomycota</taxon>
        <taxon>Agaricomycotina</taxon>
        <taxon>Agaricomycetes</taxon>
        <taxon>Agaricomycetidae</taxon>
        <taxon>Boletales</taxon>
        <taxon>Suillineae</taxon>
        <taxon>Suillaceae</taxon>
        <taxon>Suillus</taxon>
    </lineage>
</organism>
<proteinExistence type="predicted"/>
<dbReference type="RefSeq" id="XP_041222289.1">
    <property type="nucleotide sequence ID" value="XM_041377305.1"/>
</dbReference>
<gene>
    <name evidence="1" type="ORF">F5891DRAFT_983312</name>
</gene>
<evidence type="ECO:0000313" key="2">
    <source>
        <dbReference type="Proteomes" id="UP001195769"/>
    </source>
</evidence>
<dbReference type="EMBL" id="JABBWK010000053">
    <property type="protein sequence ID" value="KAG1896713.1"/>
    <property type="molecule type" value="Genomic_DNA"/>
</dbReference>
<accession>A0AAD4HHF6</accession>